<dbReference type="AlphaFoldDB" id="A0A934R1B7"/>
<reference evidence="1" key="1">
    <citation type="submission" date="2021-01" db="EMBL/GenBank/DDBJ databases">
        <title>Modified the classification status of verrucomicrobia.</title>
        <authorList>
            <person name="Feng X."/>
        </authorList>
    </citation>
    <scope>NUCLEOTIDE SEQUENCE</scope>
    <source>
        <strain evidence="1">JCM 18052</strain>
    </source>
</reference>
<gene>
    <name evidence="1" type="ORF">JIN84_04855</name>
</gene>
<comment type="caution">
    <text evidence="1">The sequence shown here is derived from an EMBL/GenBank/DDBJ whole genome shotgun (WGS) entry which is preliminary data.</text>
</comment>
<dbReference type="Proteomes" id="UP000600139">
    <property type="component" value="Unassembled WGS sequence"/>
</dbReference>
<accession>A0A934R1B7</accession>
<protein>
    <submittedName>
        <fullName evidence="1">Uncharacterized protein</fullName>
    </submittedName>
</protein>
<evidence type="ECO:0000313" key="2">
    <source>
        <dbReference type="Proteomes" id="UP000600139"/>
    </source>
</evidence>
<name>A0A934R1B7_9BACT</name>
<dbReference type="RefSeq" id="WP_200349880.1">
    <property type="nucleotide sequence ID" value="NZ_JAENIK010000004.1"/>
</dbReference>
<organism evidence="1 2">
    <name type="scientific">Luteolibacter yonseiensis</name>
    <dbReference type="NCBI Taxonomy" id="1144680"/>
    <lineage>
        <taxon>Bacteria</taxon>
        <taxon>Pseudomonadati</taxon>
        <taxon>Verrucomicrobiota</taxon>
        <taxon>Verrucomicrobiia</taxon>
        <taxon>Verrucomicrobiales</taxon>
        <taxon>Verrucomicrobiaceae</taxon>
        <taxon>Luteolibacter</taxon>
    </lineage>
</organism>
<evidence type="ECO:0000313" key="1">
    <source>
        <dbReference type="EMBL" id="MBK1814932.1"/>
    </source>
</evidence>
<dbReference type="EMBL" id="JAENIK010000004">
    <property type="protein sequence ID" value="MBK1814932.1"/>
    <property type="molecule type" value="Genomic_DNA"/>
</dbReference>
<keyword evidence="2" id="KW-1185">Reference proteome</keyword>
<sequence length="165" mass="18576">MNPDATTGWICGVNPCYPLLAVSLLIGACAGPREPLVVKQFQLRDETTSRSDEPMVKMEKLRRLHGSVSMAERAEKLGQYYTFIWSDPEGVGQGDVELILQYQQGATGSRIKRLVRTFPASEEGGQVEFSVVGHDYRKNGRVMAWKATLQRGRRVIATRQSYLWQ</sequence>
<proteinExistence type="predicted"/>